<dbReference type="AlphaFoldDB" id="A0A934R6K5"/>
<protein>
    <submittedName>
        <fullName evidence="2">Uncharacterized protein</fullName>
    </submittedName>
</protein>
<sequence length="799" mass="84873">MNAEVAASVARARNSVQDPASSAGSRKFWRVVPNWSLDSDGDSTPDWLEFDLIVRDQSDPGTGSGGGSGGGGNEGGPRGDPFSGDTNHNGIPDGDELDSDGDGIVDKNDASKSDEQINWVKGGAMRFAWFDVMLPAEGDPLLGDKKTPFQVNDQGKVLFKNSLWHNGGLVDLPDIGTDLSFCGSIALGDDGLILGQGAIDFPGDEYEATVSCMVRWSSAGGAPVVLKVGDIYPQVTRDVGYGLINPDMLLNENNEFIGYQATKVDYNADYEEGGEPRYGYKYPVPNPLKIWKLKPSGSGGDVVTSGADAPDFAGWVDAGGGFGGIGAGNPGKVTFGGGDDTHEFEENYNRSVKLPNGVTAMMRGYDRAIAPATMNNGSTPRYYAGDQWTAIAASSSFNNALDFSTDGRFAITDGFGIWHNGMALPMWNCSPGLPEDWRTRSNNFVTDTTRHGWTLAVRKEGGGPATKAMVGTPLFLETPTPSEGLDAVSFTASNSFNNELEGIKEEFWIMVPAGGNIPVRIRSGACPVTPVTLGGGTGSKVTASPSSVDSTNTVVTFSAPADADGTQEVVSIKLGELHSLSKPLRAKIMKPRVVKLSVWPLKKNPADPVPAIPPEGEFEEYLNDIYKKQINVSFDVTIQPPSNSGLAADAPFRVSDPPTGAQKAVTVGKNVGDIQVYIMGGDATLQRENPQSSGGSVKGITDPAASQVWMSVDGDANGAYAQRQNWLSTVTHEIGHVLFGRGHPDQGKGPAPLPLTDQRARIMYSARDLIGPSTQQRVCVKAEWDVAETWLKNRPLGDN</sequence>
<keyword evidence="3" id="KW-1185">Reference proteome</keyword>
<feature type="region of interest" description="Disordered" evidence="1">
    <location>
        <begin position="1"/>
        <end position="112"/>
    </location>
</feature>
<comment type="caution">
    <text evidence="2">The sequence shown here is derived from an EMBL/GenBank/DDBJ whole genome shotgun (WGS) entry which is preliminary data.</text>
</comment>
<name>A0A934R6K5_9BACT</name>
<organism evidence="2 3">
    <name type="scientific">Luteolibacter yonseiensis</name>
    <dbReference type="NCBI Taxonomy" id="1144680"/>
    <lineage>
        <taxon>Bacteria</taxon>
        <taxon>Pseudomonadati</taxon>
        <taxon>Verrucomicrobiota</taxon>
        <taxon>Verrucomicrobiia</taxon>
        <taxon>Verrucomicrobiales</taxon>
        <taxon>Verrucomicrobiaceae</taxon>
        <taxon>Luteolibacter</taxon>
    </lineage>
</organism>
<dbReference type="RefSeq" id="WP_200352829.1">
    <property type="nucleotide sequence ID" value="NZ_BAABHZ010000001.1"/>
</dbReference>
<dbReference type="Proteomes" id="UP000600139">
    <property type="component" value="Unassembled WGS sequence"/>
</dbReference>
<dbReference type="EMBL" id="JAENIK010000012">
    <property type="protein sequence ID" value="MBK1817904.1"/>
    <property type="molecule type" value="Genomic_DNA"/>
</dbReference>
<feature type="compositionally biased region" description="Gly residues" evidence="1">
    <location>
        <begin position="62"/>
        <end position="78"/>
    </location>
</feature>
<gene>
    <name evidence="2" type="ORF">JIN84_19945</name>
</gene>
<evidence type="ECO:0000256" key="1">
    <source>
        <dbReference type="SAM" id="MobiDB-lite"/>
    </source>
</evidence>
<feature type="compositionally biased region" description="Acidic residues" evidence="1">
    <location>
        <begin position="93"/>
        <end position="103"/>
    </location>
</feature>
<feature type="compositionally biased region" description="Low complexity" evidence="1">
    <location>
        <begin position="1"/>
        <end position="15"/>
    </location>
</feature>
<proteinExistence type="predicted"/>
<evidence type="ECO:0000313" key="2">
    <source>
        <dbReference type="EMBL" id="MBK1817904.1"/>
    </source>
</evidence>
<reference evidence="2" key="1">
    <citation type="submission" date="2021-01" db="EMBL/GenBank/DDBJ databases">
        <title>Modified the classification status of verrucomicrobia.</title>
        <authorList>
            <person name="Feng X."/>
        </authorList>
    </citation>
    <scope>NUCLEOTIDE SEQUENCE</scope>
    <source>
        <strain evidence="2">JCM 18052</strain>
    </source>
</reference>
<accession>A0A934R6K5</accession>
<evidence type="ECO:0000313" key="3">
    <source>
        <dbReference type="Proteomes" id="UP000600139"/>
    </source>
</evidence>